<gene>
    <name evidence="2" type="ORF">ACFOS1_00550</name>
</gene>
<keyword evidence="1" id="KW-0732">Signal</keyword>
<dbReference type="Proteomes" id="UP001595793">
    <property type="component" value="Unassembled WGS sequence"/>
</dbReference>
<evidence type="ECO:0000313" key="3">
    <source>
        <dbReference type="Proteomes" id="UP001595793"/>
    </source>
</evidence>
<evidence type="ECO:0000256" key="1">
    <source>
        <dbReference type="SAM" id="SignalP"/>
    </source>
</evidence>
<accession>A0ABV8H179</accession>
<evidence type="ECO:0008006" key="4">
    <source>
        <dbReference type="Google" id="ProtNLM"/>
    </source>
</evidence>
<feature type="chain" id="PRO_5045377186" description="Adhesin domain-containing protein" evidence="1">
    <location>
        <begin position="22"/>
        <end position="363"/>
    </location>
</feature>
<organism evidence="2 3">
    <name type="scientific">Zunongwangia endophytica</name>
    <dbReference type="NCBI Taxonomy" id="1808945"/>
    <lineage>
        <taxon>Bacteria</taxon>
        <taxon>Pseudomonadati</taxon>
        <taxon>Bacteroidota</taxon>
        <taxon>Flavobacteriia</taxon>
        <taxon>Flavobacteriales</taxon>
        <taxon>Flavobacteriaceae</taxon>
        <taxon>Zunongwangia</taxon>
    </lineage>
</organism>
<reference evidence="3" key="1">
    <citation type="journal article" date="2019" name="Int. J. Syst. Evol. Microbiol.">
        <title>The Global Catalogue of Microorganisms (GCM) 10K type strain sequencing project: providing services to taxonomists for standard genome sequencing and annotation.</title>
        <authorList>
            <consortium name="The Broad Institute Genomics Platform"/>
            <consortium name="The Broad Institute Genome Sequencing Center for Infectious Disease"/>
            <person name="Wu L."/>
            <person name="Ma J."/>
        </authorList>
    </citation>
    <scope>NUCLEOTIDE SEQUENCE [LARGE SCALE GENOMIC DNA]</scope>
    <source>
        <strain evidence="3">CECT 9128</strain>
    </source>
</reference>
<dbReference type="RefSeq" id="WP_290232929.1">
    <property type="nucleotide sequence ID" value="NZ_JAUFPZ010000002.1"/>
</dbReference>
<comment type="caution">
    <text evidence="2">The sequence shown here is derived from an EMBL/GenBank/DDBJ whole genome shotgun (WGS) entry which is preliminary data.</text>
</comment>
<feature type="signal peptide" evidence="1">
    <location>
        <begin position="1"/>
        <end position="21"/>
    </location>
</feature>
<dbReference type="EMBL" id="JBHSAS010000002">
    <property type="protein sequence ID" value="MFC4025882.1"/>
    <property type="molecule type" value="Genomic_DNA"/>
</dbReference>
<evidence type="ECO:0000313" key="2">
    <source>
        <dbReference type="EMBL" id="MFC4025882.1"/>
    </source>
</evidence>
<sequence length="363" mass="41127">MKLTLYKLFLLALLLPAISFASNDLDGRHTKEKTIKKEFKVSQTGTLDIDNNYGNVDISTWNENRIVIQVFIKTNGNDLDRVKNKLDDISVEFHQTGNRVSAETHYQKEDRSWWSGLFNSNNNVNMEINYVIKAPANHDMVIDNDYGAIYIDKVLGNTDISCDYGKIDIGELRGRKNFLNFDYTRNCHFGYITSAEIDADYSGFTIEEAEELIISADYSDSNIEKVSRLKFNCDYGSIRVDKVKHLNADGDYLSTKIGRVFGSLSINQDYGSINIEKLINGVESVNIDTDYAGIRLGYDAEMDFVFEVQTSYGGVKGTDDLEITKRHDRNTSKDISGYYGNQNSRNSINISTSYGSVSFQKVR</sequence>
<protein>
    <recommendedName>
        <fullName evidence="4">Adhesin domain-containing protein</fullName>
    </recommendedName>
</protein>
<name>A0ABV8H179_9FLAO</name>
<keyword evidence="3" id="KW-1185">Reference proteome</keyword>
<proteinExistence type="predicted"/>